<keyword evidence="3" id="KW-1185">Reference proteome</keyword>
<reference evidence="2 3" key="1">
    <citation type="submission" date="2016-10" db="EMBL/GenBank/DDBJ databases">
        <authorList>
            <person name="de Groot N.N."/>
        </authorList>
    </citation>
    <scope>NUCLEOTIDE SEQUENCE [LARGE SCALE GENOMIC DNA]</scope>
    <source>
        <strain evidence="2 3">DSM 25584</strain>
    </source>
</reference>
<dbReference type="Proteomes" id="UP000199415">
    <property type="component" value="Unassembled WGS sequence"/>
</dbReference>
<accession>A0A1G7LHL1</accession>
<keyword evidence="1" id="KW-0732">Signal</keyword>
<organism evidence="2 3">
    <name type="scientific">Limimonas halophila</name>
    <dbReference type="NCBI Taxonomy" id="1082479"/>
    <lineage>
        <taxon>Bacteria</taxon>
        <taxon>Pseudomonadati</taxon>
        <taxon>Pseudomonadota</taxon>
        <taxon>Alphaproteobacteria</taxon>
        <taxon>Rhodospirillales</taxon>
        <taxon>Rhodovibrionaceae</taxon>
        <taxon>Limimonas</taxon>
    </lineage>
</organism>
<evidence type="ECO:0000256" key="1">
    <source>
        <dbReference type="SAM" id="SignalP"/>
    </source>
</evidence>
<dbReference type="Pfam" id="PF13852">
    <property type="entry name" value="DUF4197"/>
    <property type="match status" value="1"/>
</dbReference>
<protein>
    <recommendedName>
        <fullName evidence="4">DUF4197 domain-containing protein</fullName>
    </recommendedName>
</protein>
<evidence type="ECO:0008006" key="4">
    <source>
        <dbReference type="Google" id="ProtNLM"/>
    </source>
</evidence>
<evidence type="ECO:0000313" key="2">
    <source>
        <dbReference type="EMBL" id="SDF48824.1"/>
    </source>
</evidence>
<gene>
    <name evidence="2" type="ORF">SAMN05216241_101248</name>
</gene>
<dbReference type="InterPro" id="IPR025245">
    <property type="entry name" value="DUF4197"/>
</dbReference>
<dbReference type="STRING" id="1082479.SAMN05216241_101248"/>
<feature type="signal peptide" evidence="1">
    <location>
        <begin position="1"/>
        <end position="22"/>
    </location>
</feature>
<name>A0A1G7LHL1_9PROT</name>
<sequence length="251" mass="26965">MRTRALGSLVLAAGLAAQPAAAGSWQDLLGKTLDPVPTEKPAQTEQRDGEQLDTATVAGGLKDALRLAVTRTTERVGRPGGFGEDPDIHIPLPKTLRTVQDTLERVGMAGTANELENRLNRAAEQAAPEARDILIDAAMQMQLADARKILTGPDDAATQYFRRTSSEELRAALRPIVDEELADAGALQTYEQIVQAYDEIPFVSAPTADMTGYTVGKALDGIFHYVAKEEARIRENPAARTTSLLKTVFGG</sequence>
<dbReference type="AlphaFoldDB" id="A0A1G7LHL1"/>
<feature type="chain" id="PRO_5011460851" description="DUF4197 domain-containing protein" evidence="1">
    <location>
        <begin position="23"/>
        <end position="251"/>
    </location>
</feature>
<evidence type="ECO:0000313" key="3">
    <source>
        <dbReference type="Proteomes" id="UP000199415"/>
    </source>
</evidence>
<dbReference type="EMBL" id="FNCE01000001">
    <property type="protein sequence ID" value="SDF48824.1"/>
    <property type="molecule type" value="Genomic_DNA"/>
</dbReference>
<proteinExistence type="predicted"/>
<dbReference type="RefSeq" id="WP_176758456.1">
    <property type="nucleotide sequence ID" value="NZ_FNCE01000001.1"/>
</dbReference>